<evidence type="ECO:0000313" key="1">
    <source>
        <dbReference type="EMBL" id="GAU97155.1"/>
    </source>
</evidence>
<proteinExistence type="predicted"/>
<accession>A0A1D1V8P5</accession>
<protein>
    <submittedName>
        <fullName evidence="1">Uncharacterized protein</fullName>
    </submittedName>
</protein>
<organism evidence="1 2">
    <name type="scientific">Ramazzottius varieornatus</name>
    <name type="common">Water bear</name>
    <name type="synonym">Tardigrade</name>
    <dbReference type="NCBI Taxonomy" id="947166"/>
    <lineage>
        <taxon>Eukaryota</taxon>
        <taxon>Metazoa</taxon>
        <taxon>Ecdysozoa</taxon>
        <taxon>Tardigrada</taxon>
        <taxon>Eutardigrada</taxon>
        <taxon>Parachela</taxon>
        <taxon>Hypsibioidea</taxon>
        <taxon>Ramazzottiidae</taxon>
        <taxon>Ramazzottius</taxon>
    </lineage>
</organism>
<dbReference type="Proteomes" id="UP000186922">
    <property type="component" value="Unassembled WGS sequence"/>
</dbReference>
<sequence>MVRITTNASHSPRINFLYTKDENAEQKQTRVCLQYPIRRLETEVKEQDEAPDAALSLQPHRRRAGACSRSCGWLDEAQRLGELAHGETSFLQETHSNL</sequence>
<reference evidence="1 2" key="1">
    <citation type="journal article" date="2016" name="Nat. Commun.">
        <title>Extremotolerant tardigrade genome and improved radiotolerance of human cultured cells by tardigrade-unique protein.</title>
        <authorList>
            <person name="Hashimoto T."/>
            <person name="Horikawa D.D."/>
            <person name="Saito Y."/>
            <person name="Kuwahara H."/>
            <person name="Kozuka-Hata H."/>
            <person name="Shin-I T."/>
            <person name="Minakuchi Y."/>
            <person name="Ohishi K."/>
            <person name="Motoyama A."/>
            <person name="Aizu T."/>
            <person name="Enomoto A."/>
            <person name="Kondo K."/>
            <person name="Tanaka S."/>
            <person name="Hara Y."/>
            <person name="Koshikawa S."/>
            <person name="Sagara H."/>
            <person name="Miura T."/>
            <person name="Yokobori S."/>
            <person name="Miyagawa K."/>
            <person name="Suzuki Y."/>
            <person name="Kubo T."/>
            <person name="Oyama M."/>
            <person name="Kohara Y."/>
            <person name="Fujiyama A."/>
            <person name="Arakawa K."/>
            <person name="Katayama T."/>
            <person name="Toyoda A."/>
            <person name="Kunieda T."/>
        </authorList>
    </citation>
    <scope>NUCLEOTIDE SEQUENCE [LARGE SCALE GENOMIC DNA]</scope>
    <source>
        <strain evidence="1 2">YOKOZUNA-1</strain>
    </source>
</reference>
<evidence type="ECO:0000313" key="2">
    <source>
        <dbReference type="Proteomes" id="UP000186922"/>
    </source>
</evidence>
<keyword evidence="2" id="KW-1185">Reference proteome</keyword>
<comment type="caution">
    <text evidence="1">The sequence shown here is derived from an EMBL/GenBank/DDBJ whole genome shotgun (WGS) entry which is preliminary data.</text>
</comment>
<gene>
    <name evidence="1" type="primary">RvY_08506</name>
    <name evidence="1" type="synonym">RvY_08506.2</name>
    <name evidence="1" type="ORF">RvY_08506-2</name>
</gene>
<name>A0A1D1V8P5_RAMVA</name>
<dbReference type="AlphaFoldDB" id="A0A1D1V8P5"/>
<dbReference type="EMBL" id="BDGG01000004">
    <property type="protein sequence ID" value="GAU97155.1"/>
    <property type="molecule type" value="Genomic_DNA"/>
</dbReference>